<dbReference type="EC" id="3.4.16.4" evidence="3"/>
<protein>
    <submittedName>
        <fullName evidence="3">D-alanyl-D-alanine carboxypeptidase/D-alanyl-D-alanine-endopeptidase</fullName>
        <ecNumber evidence="3">3.4.16.4</ecNumber>
    </submittedName>
</protein>
<evidence type="ECO:0000256" key="2">
    <source>
        <dbReference type="ARBA" id="ARBA00022801"/>
    </source>
</evidence>
<dbReference type="Gene3D" id="3.40.710.10">
    <property type="entry name" value="DD-peptidase/beta-lactamase superfamily"/>
    <property type="match status" value="2"/>
</dbReference>
<dbReference type="GO" id="GO:0000270">
    <property type="term" value="P:peptidoglycan metabolic process"/>
    <property type="evidence" value="ECO:0007669"/>
    <property type="project" value="TreeGrafter"/>
</dbReference>
<dbReference type="SUPFAM" id="SSF56601">
    <property type="entry name" value="beta-lactamase/transpeptidase-like"/>
    <property type="match status" value="1"/>
</dbReference>
<evidence type="ECO:0000313" key="4">
    <source>
        <dbReference type="Proteomes" id="UP000548632"/>
    </source>
</evidence>
<dbReference type="Pfam" id="PF02113">
    <property type="entry name" value="Peptidase_S13"/>
    <property type="match status" value="1"/>
</dbReference>
<dbReference type="GO" id="GO:0006508">
    <property type="term" value="P:proteolysis"/>
    <property type="evidence" value="ECO:0007669"/>
    <property type="project" value="InterPro"/>
</dbReference>
<gene>
    <name evidence="3" type="primary">dacB</name>
    <name evidence="3" type="ORF">HUK38_12300</name>
</gene>
<dbReference type="RefSeq" id="WP_182584626.1">
    <property type="nucleotide sequence ID" value="NZ_JABVCQ010000032.1"/>
</dbReference>
<organism evidence="3 4">
    <name type="scientific">Thiospirillum jenense</name>
    <dbReference type="NCBI Taxonomy" id="1653858"/>
    <lineage>
        <taxon>Bacteria</taxon>
        <taxon>Pseudomonadati</taxon>
        <taxon>Pseudomonadota</taxon>
        <taxon>Gammaproteobacteria</taxon>
        <taxon>Chromatiales</taxon>
        <taxon>Chromatiaceae</taxon>
        <taxon>Thiospirillum</taxon>
    </lineage>
</organism>
<keyword evidence="3" id="KW-0645">Protease</keyword>
<proteinExistence type="inferred from homology"/>
<dbReference type="AlphaFoldDB" id="A0A839HJM9"/>
<dbReference type="NCBIfam" id="TIGR00666">
    <property type="entry name" value="PBP4"/>
    <property type="match status" value="1"/>
</dbReference>
<evidence type="ECO:0000313" key="3">
    <source>
        <dbReference type="EMBL" id="MBB1126998.1"/>
    </source>
</evidence>
<comment type="caution">
    <text evidence="3">The sequence shown here is derived from an EMBL/GenBank/DDBJ whole genome shotgun (WGS) entry which is preliminary data.</text>
</comment>
<name>A0A839HJM9_9GAMM</name>
<accession>A0A839HJM9</accession>
<evidence type="ECO:0000256" key="1">
    <source>
        <dbReference type="ARBA" id="ARBA00006096"/>
    </source>
</evidence>
<dbReference type="PANTHER" id="PTHR30023:SF0">
    <property type="entry name" value="PENICILLIN-SENSITIVE CARBOXYPEPTIDASE A"/>
    <property type="match status" value="1"/>
</dbReference>
<dbReference type="EMBL" id="JABVCQ010000032">
    <property type="protein sequence ID" value="MBB1126998.1"/>
    <property type="molecule type" value="Genomic_DNA"/>
</dbReference>
<dbReference type="Proteomes" id="UP000548632">
    <property type="component" value="Unassembled WGS sequence"/>
</dbReference>
<dbReference type="InterPro" id="IPR012338">
    <property type="entry name" value="Beta-lactam/transpept-like"/>
</dbReference>
<keyword evidence="3" id="KW-0121">Carboxypeptidase</keyword>
<dbReference type="PANTHER" id="PTHR30023">
    <property type="entry name" value="D-ALANYL-D-ALANINE CARBOXYPEPTIDASE"/>
    <property type="match status" value="1"/>
</dbReference>
<sequence>MTIVFGQRLCANFLIVLLSLLAPPLFATTLTDLPPRIATKLPDWGLKPAQVSIYVRRVDADTPLVFFNPEQPRIPASTIKLVTTIVGLDVLGTNYRWTTQVYTDGNQQGEQLIGNLYIKGFGNPYLSNGEFADLIRGIRNKGISIIRGNILLDNSYLDPPEQARADFDGAGQSAYNALPAALSINRQVTDIHVFNDRGNGKVGIYTDPPLSGVVIDNQAQLINAPCQNRYHHPFVSFIEATPTSAPTVRLTGQFASECGEEVIYSLMLSPEQHAAAAFDALWHDLGGQITGQIRLGMTPRSAKLLHNSQSQPLAVIIRDINKYSNNLMARMLFLTLGNKRFGSPGTLKKSRDAMAAWLTAHRFNWHGFIIDNGSGLSRHTRIAAGDFGELLTWAYRQPWMPELLSSMAIAGIDGTVRKRLRQEPIAERAHLKTGTVRDASCIAGFVLDRNNQRWVVVVMVNADSQKQALGAWQGHAVQHEILRWVYQGAPLNETIKTTVKKNTKTRSTP</sequence>
<reference evidence="3 4" key="1">
    <citation type="journal article" date="2020" name="Arch. Microbiol.">
        <title>The genome sequence of the giant phototrophic gammaproteobacterium Thiospirillum jenense gives insight into its physiological properties and phylogenetic relationships.</title>
        <authorList>
            <person name="Imhoff J.F."/>
            <person name="Meyer T.E."/>
            <person name="Kyndt J.A."/>
        </authorList>
    </citation>
    <scope>NUCLEOTIDE SEQUENCE [LARGE SCALE GENOMIC DNA]</scope>
    <source>
        <strain evidence="3 4">DSM 216</strain>
    </source>
</reference>
<dbReference type="GO" id="GO:0009002">
    <property type="term" value="F:serine-type D-Ala-D-Ala carboxypeptidase activity"/>
    <property type="evidence" value="ECO:0007669"/>
    <property type="project" value="UniProtKB-EC"/>
</dbReference>
<dbReference type="InterPro" id="IPR000667">
    <property type="entry name" value="Peptidase_S13"/>
</dbReference>
<keyword evidence="4" id="KW-1185">Reference proteome</keyword>
<dbReference type="PRINTS" id="PR00922">
    <property type="entry name" value="DADACBPTASE3"/>
</dbReference>
<keyword evidence="2 3" id="KW-0378">Hydrolase</keyword>
<comment type="similarity">
    <text evidence="1">Belongs to the peptidase S13 family.</text>
</comment>